<accession>A0A8C6QE90</accession>
<evidence type="ECO:0000259" key="2">
    <source>
        <dbReference type="Pfam" id="PF21047"/>
    </source>
</evidence>
<evidence type="ECO:0000313" key="4">
    <source>
        <dbReference type="Ensembl" id="ENSNGAP00000001446.1"/>
    </source>
</evidence>
<dbReference type="Pfam" id="PF23227">
    <property type="entry name" value="HEAT_MROH2B_C"/>
    <property type="match status" value="1"/>
</dbReference>
<evidence type="ECO:0000256" key="1">
    <source>
        <dbReference type="ARBA" id="ARBA00022737"/>
    </source>
</evidence>
<reference evidence="4" key="1">
    <citation type="submission" date="2025-08" db="UniProtKB">
        <authorList>
            <consortium name="Ensembl"/>
        </authorList>
    </citation>
    <scope>IDENTIFICATION</scope>
</reference>
<reference evidence="4" key="2">
    <citation type="submission" date="2025-09" db="UniProtKB">
        <authorList>
            <consortium name="Ensembl"/>
        </authorList>
    </citation>
    <scope>IDENTIFICATION</scope>
</reference>
<keyword evidence="1" id="KW-0677">Repeat</keyword>
<dbReference type="PANTHER" id="PTHR23120">
    <property type="entry name" value="MAESTRO-RELATED HEAT DOMAIN-CONTAINING"/>
    <property type="match status" value="1"/>
</dbReference>
<name>A0A8C6QE90_NANGA</name>
<dbReference type="InterPro" id="IPR055406">
    <property type="entry name" value="HEAT_Maestro"/>
</dbReference>
<organism evidence="4 5">
    <name type="scientific">Nannospalax galili</name>
    <name type="common">Northern Israeli blind subterranean mole rat</name>
    <name type="synonym">Spalax galili</name>
    <dbReference type="NCBI Taxonomy" id="1026970"/>
    <lineage>
        <taxon>Eukaryota</taxon>
        <taxon>Metazoa</taxon>
        <taxon>Chordata</taxon>
        <taxon>Craniata</taxon>
        <taxon>Vertebrata</taxon>
        <taxon>Euteleostomi</taxon>
        <taxon>Mammalia</taxon>
        <taxon>Eutheria</taxon>
        <taxon>Euarchontoglires</taxon>
        <taxon>Glires</taxon>
        <taxon>Rodentia</taxon>
        <taxon>Myomorpha</taxon>
        <taxon>Muroidea</taxon>
        <taxon>Spalacidae</taxon>
        <taxon>Spalacinae</taxon>
        <taxon>Nannospalax</taxon>
    </lineage>
</organism>
<dbReference type="InterPro" id="IPR016024">
    <property type="entry name" value="ARM-type_fold"/>
</dbReference>
<sequence length="714" mass="81371">VDQSADDTFTRIGTVQVTAPSRIDAPYLGVLAAEMSMLCFHNDPSIKHQASIGMTYVLYIAKWQNCKNDSPSFLHQENDTETTSPDFELLTKITQGDKTKIARSIGELLQPLWLSNFVWTLLKKLCAQNYDMAYEAASLLISTLEFHAGKIVMVTKIVDHIYKHLSKSSSHIVKSTLLRVITLLARASPRTVIHLLLEFPFPADDTLLLMWQTVASESSVAPQVLKTILLIVREKPGLMEEALADRTCFSPDAFNMMPVMALQALCTFLPMSSYREVLPQCFPELLMALMFQLFYCSQLKCDTQENYVRDALKILFISSGLQEVDASLEKKNFWLHISQEMDYQFGIQLIAKTLNEFNFPQFRETLRYVYNIALGGPRWPGDSIVTVIFFSELLNNFKKPLPEEALDLFRKWMNDSNPSVAKLSLQKIASMVPVFNEMENCSLLLPVLRAFSSKEHTVIIQAMLTLRNILSKLDKPVYSRVCTRIASCYGPLMRHVSDTCLAIQHFGELLLDMHQYKRMLNPLVLGNLVPLILFLESEEKTIATACRCTVGICISQLKCSTSYLLQNYNFELLVLDICNNLLSSYKSYIKELISDTSGFLGSSQIFLKKGAIILIGYLGKGAAHLLLREEIDVMLEVVWDEDPVIKMLAEKTHTLFKEIADRMTSSTVQQTFRKWFKMFHTTKLKPIYNLFEDPTRNDMGIENQKTDREDLRTE</sequence>
<dbReference type="Ensembl" id="ENSNGAT00000001469.1">
    <property type="protein sequence ID" value="ENSNGAP00000001446.1"/>
    <property type="gene ID" value="ENSNGAG00000001068.1"/>
</dbReference>
<dbReference type="AlphaFoldDB" id="A0A8C6QE90"/>
<dbReference type="InterPro" id="IPR048465">
    <property type="entry name" value="Maestro-like_HEAT"/>
</dbReference>
<dbReference type="GO" id="GO:0005737">
    <property type="term" value="C:cytoplasm"/>
    <property type="evidence" value="ECO:0007669"/>
    <property type="project" value="TreeGrafter"/>
</dbReference>
<dbReference type="InterPro" id="IPR011989">
    <property type="entry name" value="ARM-like"/>
</dbReference>
<dbReference type="OMA" id="IRSMAIQ"/>
<protein>
    <submittedName>
        <fullName evidence="4">Uncharacterized protein</fullName>
    </submittedName>
</protein>
<gene>
    <name evidence="4" type="primary">Mroh9</name>
</gene>
<evidence type="ECO:0000313" key="5">
    <source>
        <dbReference type="Proteomes" id="UP000694381"/>
    </source>
</evidence>
<feature type="domain" description="Maestro/Maestro-like HEAT-repeats" evidence="3">
    <location>
        <begin position="408"/>
        <end position="621"/>
    </location>
</feature>
<dbReference type="SUPFAM" id="SSF48371">
    <property type="entry name" value="ARM repeat"/>
    <property type="match status" value="1"/>
</dbReference>
<dbReference type="InterPro" id="IPR045206">
    <property type="entry name" value="Maestro_heat-like_prot"/>
</dbReference>
<dbReference type="PANTHER" id="PTHR23120:SF5">
    <property type="entry name" value="MAESTRO HEAT-LIKE REPEAT FAMILY MEMBER 9"/>
    <property type="match status" value="1"/>
</dbReference>
<feature type="domain" description="Maestro-like HEAT-repeats" evidence="2">
    <location>
        <begin position="22"/>
        <end position="225"/>
    </location>
</feature>
<proteinExistence type="predicted"/>
<dbReference type="Gene3D" id="1.25.10.10">
    <property type="entry name" value="Leucine-rich Repeat Variant"/>
    <property type="match status" value="1"/>
</dbReference>
<evidence type="ECO:0000259" key="3">
    <source>
        <dbReference type="Pfam" id="PF23227"/>
    </source>
</evidence>
<dbReference type="Pfam" id="PF21047">
    <property type="entry name" value="HEAT_Maestro"/>
    <property type="match status" value="1"/>
</dbReference>
<dbReference type="Proteomes" id="UP000694381">
    <property type="component" value="Unassembled WGS sequence"/>
</dbReference>
<keyword evidence="5" id="KW-1185">Reference proteome</keyword>
<dbReference type="GeneTree" id="ENSGT00940000162280"/>